<name>A0A448WXS7_9PLAT</name>
<keyword evidence="2" id="KW-1185">Reference proteome</keyword>
<comment type="caution">
    <text evidence="1">The sequence shown here is derived from an EMBL/GenBank/DDBJ whole genome shotgun (WGS) entry which is preliminary data.</text>
</comment>
<accession>A0A448WXS7</accession>
<proteinExistence type="predicted"/>
<evidence type="ECO:0000313" key="1">
    <source>
        <dbReference type="EMBL" id="VEL22874.1"/>
    </source>
</evidence>
<dbReference type="Proteomes" id="UP000784294">
    <property type="component" value="Unassembled WGS sequence"/>
</dbReference>
<sequence length="100" mass="11255">MLGQSVVFNPISSSNEFPSEKIKNSIFDLPLVPLVMYTVRPLFKPAAPAPLAMTTVPFRFRYLSYTDSGRSARQICPSAWLTGRLVWMALPGWAVCEVYR</sequence>
<dbReference type="AlphaFoldDB" id="A0A448WXS7"/>
<dbReference type="EMBL" id="CAAALY010058810">
    <property type="protein sequence ID" value="VEL22874.1"/>
    <property type="molecule type" value="Genomic_DNA"/>
</dbReference>
<evidence type="ECO:0000313" key="2">
    <source>
        <dbReference type="Proteomes" id="UP000784294"/>
    </source>
</evidence>
<protein>
    <submittedName>
        <fullName evidence="1">Uncharacterized protein</fullName>
    </submittedName>
</protein>
<reference evidence="1" key="1">
    <citation type="submission" date="2018-11" db="EMBL/GenBank/DDBJ databases">
        <authorList>
            <consortium name="Pathogen Informatics"/>
        </authorList>
    </citation>
    <scope>NUCLEOTIDE SEQUENCE</scope>
</reference>
<organism evidence="1 2">
    <name type="scientific">Protopolystoma xenopodis</name>
    <dbReference type="NCBI Taxonomy" id="117903"/>
    <lineage>
        <taxon>Eukaryota</taxon>
        <taxon>Metazoa</taxon>
        <taxon>Spiralia</taxon>
        <taxon>Lophotrochozoa</taxon>
        <taxon>Platyhelminthes</taxon>
        <taxon>Monogenea</taxon>
        <taxon>Polyopisthocotylea</taxon>
        <taxon>Polystomatidea</taxon>
        <taxon>Polystomatidae</taxon>
        <taxon>Protopolystoma</taxon>
    </lineage>
</organism>
<gene>
    <name evidence="1" type="ORF">PXEA_LOCUS16314</name>
</gene>